<dbReference type="AlphaFoldDB" id="A0A511YVB5"/>
<keyword evidence="3" id="KW-1185">Reference proteome</keyword>
<proteinExistence type="predicted"/>
<sequence length="101" mass="11376">MDDERVDDEHVDDEQVNDAAASDVSDLECSSRGCRAPAQWGLLWNNPRIHTPERRKVWLACDDHRERLERFLGNRSFLRDTVPVAGLAEALEGPHGAADEP</sequence>
<organism evidence="2 3">
    <name type="scientific">Actinotalea fermentans</name>
    <dbReference type="NCBI Taxonomy" id="43671"/>
    <lineage>
        <taxon>Bacteria</taxon>
        <taxon>Bacillati</taxon>
        <taxon>Actinomycetota</taxon>
        <taxon>Actinomycetes</taxon>
        <taxon>Micrococcales</taxon>
        <taxon>Cellulomonadaceae</taxon>
        <taxon>Actinotalea</taxon>
    </lineage>
</organism>
<feature type="region of interest" description="Disordered" evidence="1">
    <location>
        <begin position="1"/>
        <end position="28"/>
    </location>
</feature>
<protein>
    <recommendedName>
        <fullName evidence="4">Acetone carboxylase</fullName>
    </recommendedName>
</protein>
<feature type="compositionally biased region" description="Acidic residues" evidence="1">
    <location>
        <begin position="1"/>
        <end position="16"/>
    </location>
</feature>
<evidence type="ECO:0000256" key="1">
    <source>
        <dbReference type="SAM" id="MobiDB-lite"/>
    </source>
</evidence>
<dbReference type="EMBL" id="BJYK01000001">
    <property type="protein sequence ID" value="GEN79152.1"/>
    <property type="molecule type" value="Genomic_DNA"/>
</dbReference>
<evidence type="ECO:0008006" key="4">
    <source>
        <dbReference type="Google" id="ProtNLM"/>
    </source>
</evidence>
<accession>A0A511YVB5</accession>
<dbReference type="Proteomes" id="UP000321484">
    <property type="component" value="Unassembled WGS sequence"/>
</dbReference>
<reference evidence="2 3" key="1">
    <citation type="submission" date="2019-07" db="EMBL/GenBank/DDBJ databases">
        <title>Whole genome shotgun sequence of Actinotalea fermentans NBRC 105374.</title>
        <authorList>
            <person name="Hosoyama A."/>
            <person name="Uohara A."/>
            <person name="Ohji S."/>
            <person name="Ichikawa N."/>
        </authorList>
    </citation>
    <scope>NUCLEOTIDE SEQUENCE [LARGE SCALE GENOMIC DNA]</scope>
    <source>
        <strain evidence="2 3">NBRC 105374</strain>
    </source>
</reference>
<evidence type="ECO:0000313" key="3">
    <source>
        <dbReference type="Proteomes" id="UP000321484"/>
    </source>
</evidence>
<evidence type="ECO:0000313" key="2">
    <source>
        <dbReference type="EMBL" id="GEN79152.1"/>
    </source>
</evidence>
<gene>
    <name evidence="2" type="ORF">AFE02nite_08860</name>
</gene>
<comment type="caution">
    <text evidence="2">The sequence shown here is derived from an EMBL/GenBank/DDBJ whole genome shotgun (WGS) entry which is preliminary data.</text>
</comment>
<name>A0A511YVB5_9CELL</name>